<gene>
    <name evidence="1" type="ORF">KL86CLO1_10603</name>
</gene>
<dbReference type="EMBL" id="FLUN01000001">
    <property type="protein sequence ID" value="SBV95111.1"/>
    <property type="molecule type" value="Genomic_DNA"/>
</dbReference>
<evidence type="ECO:0000313" key="1">
    <source>
        <dbReference type="EMBL" id="SBV95111.1"/>
    </source>
</evidence>
<proteinExistence type="predicted"/>
<reference evidence="1" key="1">
    <citation type="submission" date="2016-04" db="EMBL/GenBank/DDBJ databases">
        <authorList>
            <person name="Evans L.H."/>
            <person name="Alamgir A."/>
            <person name="Owens N."/>
            <person name="Weber N.D."/>
            <person name="Virtaneva K."/>
            <person name="Barbian K."/>
            <person name="Babar A."/>
            <person name="Rosenke K."/>
        </authorList>
    </citation>
    <scope>NUCLEOTIDE SEQUENCE</scope>
    <source>
        <strain evidence="1">86</strain>
    </source>
</reference>
<organism evidence="1">
    <name type="scientific">uncultured Eubacteriales bacterium</name>
    <dbReference type="NCBI Taxonomy" id="172733"/>
    <lineage>
        <taxon>Bacteria</taxon>
        <taxon>Bacillati</taxon>
        <taxon>Bacillota</taxon>
        <taxon>Clostridia</taxon>
        <taxon>Eubacteriales</taxon>
        <taxon>environmental samples</taxon>
    </lineage>
</organism>
<sequence length="64" mass="7355">MITPHPVNLDVKLNTRECAIPPTSDADEKAALTRAKKAEIGFRIFKGYKKDSLWAKIKYFFKEI</sequence>
<accession>A0A212J6M5</accession>
<dbReference type="AlphaFoldDB" id="A0A212J6M5"/>
<protein>
    <submittedName>
        <fullName evidence="1">Uncharacterized protein</fullName>
    </submittedName>
</protein>
<name>A0A212J6M5_9FIRM</name>